<name>A0A9P9IMG7_9HYPO</name>
<dbReference type="AlphaFoldDB" id="A0A9P9IMG7"/>
<accession>A0A9P9IMG7</accession>
<sequence length="238" mass="26436">MERMFLGNVSAHYPLSDSSHLPLESIRFFEKDQAWVKWLVDGALCLGNHTGQEADAVRDGIKAALNTYLSYTVTSLGFKPRVPRYGCYIRSALVTKFPDLVISTDKTHYDTDNAPFLLRHEIIGEGVMLCLFSQMPSKDTYRVLNITLPLHQQNFVAGVELDDEQIKAQYRKAYNVPDPQVNHGEDISAPIDDRVWKPDGTSQPDGHGVAYLWDNKGDSATGAATGRAQTASHREPGG</sequence>
<dbReference type="Proteomes" id="UP000738349">
    <property type="component" value="Unassembled WGS sequence"/>
</dbReference>
<evidence type="ECO:0000313" key="2">
    <source>
        <dbReference type="Proteomes" id="UP000738349"/>
    </source>
</evidence>
<gene>
    <name evidence="1" type="ORF">EDB81DRAFT_910427</name>
</gene>
<dbReference type="EMBL" id="JAGMUV010000020">
    <property type="protein sequence ID" value="KAH7125791.1"/>
    <property type="molecule type" value="Genomic_DNA"/>
</dbReference>
<reference evidence="1" key="1">
    <citation type="journal article" date="2021" name="Nat. Commun.">
        <title>Genetic determinants of endophytism in the Arabidopsis root mycobiome.</title>
        <authorList>
            <person name="Mesny F."/>
            <person name="Miyauchi S."/>
            <person name="Thiergart T."/>
            <person name="Pickel B."/>
            <person name="Atanasova L."/>
            <person name="Karlsson M."/>
            <person name="Huettel B."/>
            <person name="Barry K.W."/>
            <person name="Haridas S."/>
            <person name="Chen C."/>
            <person name="Bauer D."/>
            <person name="Andreopoulos W."/>
            <person name="Pangilinan J."/>
            <person name="LaButti K."/>
            <person name="Riley R."/>
            <person name="Lipzen A."/>
            <person name="Clum A."/>
            <person name="Drula E."/>
            <person name="Henrissat B."/>
            <person name="Kohler A."/>
            <person name="Grigoriev I.V."/>
            <person name="Martin F.M."/>
            <person name="Hacquard S."/>
        </authorList>
    </citation>
    <scope>NUCLEOTIDE SEQUENCE</scope>
    <source>
        <strain evidence="1">MPI-CAGE-AT-0147</strain>
    </source>
</reference>
<keyword evidence="2" id="KW-1185">Reference proteome</keyword>
<protein>
    <submittedName>
        <fullName evidence="1">Uncharacterized protein</fullName>
    </submittedName>
</protein>
<organism evidence="1 2">
    <name type="scientific">Dactylonectria macrodidyma</name>
    <dbReference type="NCBI Taxonomy" id="307937"/>
    <lineage>
        <taxon>Eukaryota</taxon>
        <taxon>Fungi</taxon>
        <taxon>Dikarya</taxon>
        <taxon>Ascomycota</taxon>
        <taxon>Pezizomycotina</taxon>
        <taxon>Sordariomycetes</taxon>
        <taxon>Hypocreomycetidae</taxon>
        <taxon>Hypocreales</taxon>
        <taxon>Nectriaceae</taxon>
        <taxon>Dactylonectria</taxon>
    </lineage>
</organism>
<dbReference type="OrthoDB" id="3029913at2759"/>
<comment type="caution">
    <text evidence="1">The sequence shown here is derived from an EMBL/GenBank/DDBJ whole genome shotgun (WGS) entry which is preliminary data.</text>
</comment>
<evidence type="ECO:0000313" key="1">
    <source>
        <dbReference type="EMBL" id="KAH7125791.1"/>
    </source>
</evidence>
<proteinExistence type="predicted"/>